<keyword evidence="2" id="KW-1185">Reference proteome</keyword>
<dbReference type="SUPFAM" id="SSF53448">
    <property type="entry name" value="Nucleotide-diphospho-sugar transferases"/>
    <property type="match status" value="1"/>
</dbReference>
<dbReference type="EMBL" id="JACJSK010000011">
    <property type="protein sequence ID" value="MBD2544185.1"/>
    <property type="molecule type" value="Genomic_DNA"/>
</dbReference>
<accession>A0ABR8EEL7</accession>
<organism evidence="1 2">
    <name type="scientific">Planktothricoides raciborskii FACHB-1370</name>
    <dbReference type="NCBI Taxonomy" id="2949576"/>
    <lineage>
        <taxon>Bacteria</taxon>
        <taxon>Bacillati</taxon>
        <taxon>Cyanobacteriota</taxon>
        <taxon>Cyanophyceae</taxon>
        <taxon>Oscillatoriophycideae</taxon>
        <taxon>Oscillatoriales</taxon>
        <taxon>Oscillatoriaceae</taxon>
        <taxon>Planktothricoides</taxon>
    </lineage>
</organism>
<protein>
    <submittedName>
        <fullName evidence="1">Glycosyltransferase family 2 protein</fullName>
    </submittedName>
</protein>
<dbReference type="InterPro" id="IPR029044">
    <property type="entry name" value="Nucleotide-diphossugar_trans"/>
</dbReference>
<dbReference type="Pfam" id="PF13641">
    <property type="entry name" value="Glyco_tranf_2_3"/>
    <property type="match status" value="1"/>
</dbReference>
<comment type="caution">
    <text evidence="1">The sequence shown here is derived from an EMBL/GenBank/DDBJ whole genome shotgun (WGS) entry which is preliminary data.</text>
</comment>
<dbReference type="Proteomes" id="UP000641954">
    <property type="component" value="Unassembled WGS sequence"/>
</dbReference>
<name>A0ABR8EEL7_9CYAN</name>
<sequence>MRLAIVIVNYRTPNLTIDCLASLQTEVEVGQHSVVVVDNASGDDSVEQIQQAITANNWSEWVKVVPSPVNGGFSAGNNLGIKAVTADAYLLLNSDTIVRPGAIASLIKAMETHPQAGLISPRLEWPDATPQISCFRYRSPVSELIASAATGPITQLLNSYDVPIPVSDEAIFPEWTSFACVLIRREVIDQIGLMDEGYFMYFDDIDYCRMARNAGWKILHWPEARVVHLRGGSSPVKAAMAARKRPKAYLYASRTRYFTKFYGYTGLWMANLLWLAGRSISLVREWVGNKQPHTCESESTDIWINWRNPMKPPVLPGSENT</sequence>
<evidence type="ECO:0000313" key="2">
    <source>
        <dbReference type="Proteomes" id="UP000641954"/>
    </source>
</evidence>
<evidence type="ECO:0000313" key="1">
    <source>
        <dbReference type="EMBL" id="MBD2544185.1"/>
    </source>
</evidence>
<dbReference type="Gene3D" id="3.90.550.10">
    <property type="entry name" value="Spore Coat Polysaccharide Biosynthesis Protein SpsA, Chain A"/>
    <property type="match status" value="1"/>
</dbReference>
<proteinExistence type="predicted"/>
<dbReference type="RefSeq" id="WP_190878114.1">
    <property type="nucleotide sequence ID" value="NZ_JACJSK010000011.1"/>
</dbReference>
<dbReference type="CDD" id="cd04186">
    <property type="entry name" value="GT_2_like_c"/>
    <property type="match status" value="1"/>
</dbReference>
<dbReference type="PANTHER" id="PTHR43179">
    <property type="entry name" value="RHAMNOSYLTRANSFERASE WBBL"/>
    <property type="match status" value="1"/>
</dbReference>
<dbReference type="PANTHER" id="PTHR43179:SF7">
    <property type="entry name" value="RHAMNOSYLTRANSFERASE WBBL"/>
    <property type="match status" value="1"/>
</dbReference>
<reference evidence="1 2" key="1">
    <citation type="journal article" date="2020" name="ISME J.">
        <title>Comparative genomics reveals insights into cyanobacterial evolution and habitat adaptation.</title>
        <authorList>
            <person name="Chen M.Y."/>
            <person name="Teng W.K."/>
            <person name="Zhao L."/>
            <person name="Hu C.X."/>
            <person name="Zhou Y.K."/>
            <person name="Han B.P."/>
            <person name="Song L.R."/>
            <person name="Shu W.S."/>
        </authorList>
    </citation>
    <scope>NUCLEOTIDE SEQUENCE [LARGE SCALE GENOMIC DNA]</scope>
    <source>
        <strain evidence="1 2">FACHB-1370</strain>
    </source>
</reference>
<gene>
    <name evidence="1" type="ORF">H6G72_10065</name>
</gene>